<dbReference type="PROSITE" id="PS51352">
    <property type="entry name" value="THIOREDOXIN_2"/>
    <property type="match status" value="1"/>
</dbReference>
<dbReference type="Proteomes" id="UP000283589">
    <property type="component" value="Unassembled WGS sequence"/>
</dbReference>
<gene>
    <name evidence="3" type="ORF">DWW18_16475</name>
</gene>
<dbReference type="EMBL" id="QRZA01000028">
    <property type="protein sequence ID" value="RGV31731.1"/>
    <property type="molecule type" value="Genomic_DNA"/>
</dbReference>
<dbReference type="SUPFAM" id="SSF52833">
    <property type="entry name" value="Thioredoxin-like"/>
    <property type="match status" value="1"/>
</dbReference>
<dbReference type="InterPro" id="IPR000866">
    <property type="entry name" value="AhpC/TSA"/>
</dbReference>
<organism evidence="3 4">
    <name type="scientific">Butyricimonas virosa</name>
    <dbReference type="NCBI Taxonomy" id="544645"/>
    <lineage>
        <taxon>Bacteria</taxon>
        <taxon>Pseudomonadati</taxon>
        <taxon>Bacteroidota</taxon>
        <taxon>Bacteroidia</taxon>
        <taxon>Bacteroidales</taxon>
        <taxon>Odoribacteraceae</taxon>
        <taxon>Butyricimonas</taxon>
    </lineage>
</organism>
<feature type="domain" description="Thioredoxin" evidence="2">
    <location>
        <begin position="30"/>
        <end position="174"/>
    </location>
</feature>
<evidence type="ECO:0000256" key="1">
    <source>
        <dbReference type="ARBA" id="ARBA00023284"/>
    </source>
</evidence>
<dbReference type="RefSeq" id="WP_118261228.1">
    <property type="nucleotide sequence ID" value="NZ_CALBWO010000048.1"/>
</dbReference>
<dbReference type="InterPro" id="IPR050553">
    <property type="entry name" value="Thioredoxin_ResA/DsbE_sf"/>
</dbReference>
<dbReference type="AlphaFoldDB" id="A0A412WWE3"/>
<dbReference type="GO" id="GO:0016491">
    <property type="term" value="F:oxidoreductase activity"/>
    <property type="evidence" value="ECO:0007669"/>
    <property type="project" value="InterPro"/>
</dbReference>
<evidence type="ECO:0000313" key="4">
    <source>
        <dbReference type="Proteomes" id="UP000283589"/>
    </source>
</evidence>
<dbReference type="Pfam" id="PF00578">
    <property type="entry name" value="AhpC-TSA"/>
    <property type="match status" value="1"/>
</dbReference>
<dbReference type="InterPro" id="IPR013766">
    <property type="entry name" value="Thioredoxin_domain"/>
</dbReference>
<dbReference type="PANTHER" id="PTHR42852">
    <property type="entry name" value="THIOL:DISULFIDE INTERCHANGE PROTEIN DSBE"/>
    <property type="match status" value="1"/>
</dbReference>
<evidence type="ECO:0000259" key="2">
    <source>
        <dbReference type="PROSITE" id="PS51352"/>
    </source>
</evidence>
<reference evidence="3 4" key="1">
    <citation type="submission" date="2018-08" db="EMBL/GenBank/DDBJ databases">
        <title>A genome reference for cultivated species of the human gut microbiota.</title>
        <authorList>
            <person name="Zou Y."/>
            <person name="Xue W."/>
            <person name="Luo G."/>
        </authorList>
    </citation>
    <scope>NUCLEOTIDE SEQUENCE [LARGE SCALE GENOMIC DNA]</scope>
    <source>
        <strain evidence="3 4">AF14-49</strain>
    </source>
</reference>
<name>A0A412WWE3_9BACT</name>
<sequence length="179" mass="20772">MKKIVLFLFILFTFIPLYSQESGKFDWDRPMLGKKAPILHLKEWLTERPDTTGKFIILDFWATFCGPCVNFTPRMNKFAKKFKKDAVFIAIATQLKEDVEKGIRDIQKMKKKYVPIKFYQATDPGYELFSAYQGVGIPMVIIIDPTGFVRWQGNPHGENGKEGLTVKVIKGIIRKYKKR</sequence>
<proteinExistence type="predicted"/>
<dbReference type="InterPro" id="IPR036249">
    <property type="entry name" value="Thioredoxin-like_sf"/>
</dbReference>
<accession>A0A412WWE3</accession>
<dbReference type="Gene3D" id="3.40.30.10">
    <property type="entry name" value="Glutaredoxin"/>
    <property type="match status" value="1"/>
</dbReference>
<dbReference type="GO" id="GO:0016209">
    <property type="term" value="F:antioxidant activity"/>
    <property type="evidence" value="ECO:0007669"/>
    <property type="project" value="InterPro"/>
</dbReference>
<keyword evidence="1" id="KW-0676">Redox-active center</keyword>
<protein>
    <submittedName>
        <fullName evidence="3">TlpA family protein disulfide reductase</fullName>
    </submittedName>
</protein>
<dbReference type="CDD" id="cd02966">
    <property type="entry name" value="TlpA_like_family"/>
    <property type="match status" value="1"/>
</dbReference>
<dbReference type="PANTHER" id="PTHR42852:SF13">
    <property type="entry name" value="PROTEIN DIPZ"/>
    <property type="match status" value="1"/>
</dbReference>
<dbReference type="InterPro" id="IPR017937">
    <property type="entry name" value="Thioredoxin_CS"/>
</dbReference>
<evidence type="ECO:0000313" key="3">
    <source>
        <dbReference type="EMBL" id="RGV31731.1"/>
    </source>
</evidence>
<dbReference type="PROSITE" id="PS00194">
    <property type="entry name" value="THIOREDOXIN_1"/>
    <property type="match status" value="1"/>
</dbReference>
<comment type="caution">
    <text evidence="3">The sequence shown here is derived from an EMBL/GenBank/DDBJ whole genome shotgun (WGS) entry which is preliminary data.</text>
</comment>